<accession>A0A3B1ALC1</accession>
<proteinExistence type="predicted"/>
<gene>
    <name evidence="2" type="ORF">MNBD_ALPHA03-394</name>
</gene>
<reference evidence="2" key="1">
    <citation type="submission" date="2018-06" db="EMBL/GenBank/DDBJ databases">
        <authorList>
            <person name="Zhirakovskaya E."/>
        </authorList>
    </citation>
    <scope>NUCLEOTIDE SEQUENCE</scope>
</reference>
<name>A0A3B1ALC1_9ZZZZ</name>
<dbReference type="EMBL" id="UOFW01000097">
    <property type="protein sequence ID" value="VAX04552.1"/>
    <property type="molecule type" value="Genomic_DNA"/>
</dbReference>
<sequence length="54" mass="6115">KDMIEGRKQAEAIESNEEWRETRPGQYAVKQGDLVAQVQKRLDEQADDRVNAGG</sequence>
<feature type="region of interest" description="Disordered" evidence="1">
    <location>
        <begin position="1"/>
        <end position="26"/>
    </location>
</feature>
<feature type="compositionally biased region" description="Basic and acidic residues" evidence="1">
    <location>
        <begin position="1"/>
        <end position="23"/>
    </location>
</feature>
<evidence type="ECO:0000313" key="2">
    <source>
        <dbReference type="EMBL" id="VAX04552.1"/>
    </source>
</evidence>
<dbReference type="AlphaFoldDB" id="A0A3B1ALC1"/>
<evidence type="ECO:0000256" key="1">
    <source>
        <dbReference type="SAM" id="MobiDB-lite"/>
    </source>
</evidence>
<organism evidence="2">
    <name type="scientific">hydrothermal vent metagenome</name>
    <dbReference type="NCBI Taxonomy" id="652676"/>
    <lineage>
        <taxon>unclassified sequences</taxon>
        <taxon>metagenomes</taxon>
        <taxon>ecological metagenomes</taxon>
    </lineage>
</organism>
<feature type="non-terminal residue" evidence="2">
    <location>
        <position position="1"/>
    </location>
</feature>
<protein>
    <submittedName>
        <fullName evidence="2">Uncharacterized protein</fullName>
    </submittedName>
</protein>